<dbReference type="PANTHER" id="PTHR28272">
    <property type="entry name" value="RIBONUCLEASES P/MRP PROTEIN SUBUNIT POP3"/>
    <property type="match status" value="1"/>
</dbReference>
<dbReference type="InterPro" id="IPR013241">
    <property type="entry name" value="RNase_P_Pop3"/>
</dbReference>
<dbReference type="GO" id="GO:0000171">
    <property type="term" value="F:ribonuclease MRP activity"/>
    <property type="evidence" value="ECO:0007669"/>
    <property type="project" value="TreeGrafter"/>
</dbReference>
<sequence>MTTSVQAAGRKRLVHHLDTPFATVPWPEISLQDQDTILDLLCTLLSPIGQHRRRHLKASKGKRNAKKSAETVVVKSEAIVSKPSKPELVDHVVVGFNAITRGLESMSSDNEISYPGGPSSKLLYSMIFVSRGNQSAAFNCHYPKLVGVASKMCASTADIKLIGLSKSCSDRLADCLGIARVSSLAIKKDAPGAEALWTFVSSHVASVDVAWLDNSRSIQYKPTHIAAVETKIGSKRVKTSKGS</sequence>
<dbReference type="GO" id="GO:0005655">
    <property type="term" value="C:nucleolar ribonuclease P complex"/>
    <property type="evidence" value="ECO:0007669"/>
    <property type="project" value="TreeGrafter"/>
</dbReference>
<dbReference type="OrthoDB" id="20109at2759"/>
<gene>
    <name evidence="1" type="ORF">E4U43_007680</name>
</gene>
<evidence type="ECO:0000313" key="2">
    <source>
        <dbReference type="Proteomes" id="UP000748025"/>
    </source>
</evidence>
<dbReference type="GO" id="GO:0034965">
    <property type="term" value="P:intronic box C/D snoRNA processing"/>
    <property type="evidence" value="ECO:0007669"/>
    <property type="project" value="TreeGrafter"/>
</dbReference>
<dbReference type="Pfam" id="PF08228">
    <property type="entry name" value="RNase_P_pop3"/>
    <property type="match status" value="1"/>
</dbReference>
<dbReference type="GO" id="GO:0004526">
    <property type="term" value="F:ribonuclease P activity"/>
    <property type="evidence" value="ECO:0007669"/>
    <property type="project" value="TreeGrafter"/>
</dbReference>
<dbReference type="GO" id="GO:0000172">
    <property type="term" value="C:ribonuclease MRP complex"/>
    <property type="evidence" value="ECO:0007669"/>
    <property type="project" value="TreeGrafter"/>
</dbReference>
<dbReference type="PANTHER" id="PTHR28272:SF1">
    <property type="entry name" value="RIBONUCLEASES P_MRP PROTEIN SUBUNIT POP3"/>
    <property type="match status" value="1"/>
</dbReference>
<reference evidence="1" key="1">
    <citation type="journal article" date="2020" name="bioRxiv">
        <title>Whole genome comparisons of ergot fungi reveals the divergence and evolution of species within the genus Claviceps are the result of varying mechanisms driving genome evolution and host range expansion.</title>
        <authorList>
            <person name="Wyka S.A."/>
            <person name="Mondo S.J."/>
            <person name="Liu M."/>
            <person name="Dettman J."/>
            <person name="Nalam V."/>
            <person name="Broders K.D."/>
        </authorList>
    </citation>
    <scope>NUCLEOTIDE SEQUENCE</scope>
    <source>
        <strain evidence="1">CCC 602</strain>
    </source>
</reference>
<name>A0A9P7SXX9_9HYPO</name>
<dbReference type="GO" id="GO:0005829">
    <property type="term" value="C:cytosol"/>
    <property type="evidence" value="ECO:0007669"/>
    <property type="project" value="TreeGrafter"/>
</dbReference>
<dbReference type="GO" id="GO:0006364">
    <property type="term" value="P:rRNA processing"/>
    <property type="evidence" value="ECO:0007669"/>
    <property type="project" value="InterPro"/>
</dbReference>
<dbReference type="EMBL" id="SRPW01000705">
    <property type="protein sequence ID" value="KAG6012726.1"/>
    <property type="molecule type" value="Genomic_DNA"/>
</dbReference>
<comment type="caution">
    <text evidence="1">The sequence shown here is derived from an EMBL/GenBank/DDBJ whole genome shotgun (WGS) entry which is preliminary data.</text>
</comment>
<keyword evidence="2" id="KW-1185">Reference proteome</keyword>
<dbReference type="GO" id="GO:0008033">
    <property type="term" value="P:tRNA processing"/>
    <property type="evidence" value="ECO:0007669"/>
    <property type="project" value="InterPro"/>
</dbReference>
<dbReference type="Proteomes" id="UP000748025">
    <property type="component" value="Unassembled WGS sequence"/>
</dbReference>
<protein>
    <submittedName>
        <fullName evidence="1">Uncharacterized protein</fullName>
    </submittedName>
</protein>
<dbReference type="AlphaFoldDB" id="A0A9P7SXX9"/>
<accession>A0A9P7SXX9</accession>
<organism evidence="1 2">
    <name type="scientific">Claviceps pusilla</name>
    <dbReference type="NCBI Taxonomy" id="123648"/>
    <lineage>
        <taxon>Eukaryota</taxon>
        <taxon>Fungi</taxon>
        <taxon>Dikarya</taxon>
        <taxon>Ascomycota</taxon>
        <taxon>Pezizomycotina</taxon>
        <taxon>Sordariomycetes</taxon>
        <taxon>Hypocreomycetidae</taxon>
        <taxon>Hypocreales</taxon>
        <taxon>Clavicipitaceae</taxon>
        <taxon>Claviceps</taxon>
    </lineage>
</organism>
<evidence type="ECO:0000313" key="1">
    <source>
        <dbReference type="EMBL" id="KAG6012726.1"/>
    </source>
</evidence>
<proteinExistence type="predicted"/>